<evidence type="ECO:0000256" key="1">
    <source>
        <dbReference type="SAM" id="MobiDB-lite"/>
    </source>
</evidence>
<evidence type="ECO:0000259" key="2">
    <source>
        <dbReference type="Pfam" id="PF17111"/>
    </source>
</evidence>
<dbReference type="Proteomes" id="UP000001611">
    <property type="component" value="Chromosome 3"/>
</dbReference>
<evidence type="ECO:0000313" key="3">
    <source>
        <dbReference type="EMBL" id="EGY23412.1"/>
    </source>
</evidence>
<proteinExistence type="predicted"/>
<dbReference type="OrthoDB" id="5068804at2759"/>
<dbReference type="AlphaFoldDB" id="G2X365"/>
<sequence>MADGLSIASGVVALITFAFQSSTALYTTVRSFQSQDKTARALKTELTDLTAVLESLLETVSANPDINFEALKLPLYRCGKTCEEYGDLIARCTKHSSTPRPSFRDWIGQQYLKGDISDFKEMLAGYKSTINIALANVNLRVVASITPNALEEYKDLIRDITSDLQEHMQRLDERVQSLAVSGAENPVRDSAEWLAMWEEKESTHQGLRICLQLSAQIEKLESTSKEHQQFLEQPSAHKIIRTGLGVAKGSIRSLVSRLQSHQIDVDKRMQAMGSTEPLSREELRQLAGLQETKESPQQCINVVSEAGQTLTDERCNIFEDITMADNSYGISVSTVKELVVARRINLKDEARYVGGQISDESYQKTIDALTQLDLVRTRSVGQGIGQGTPPSELEAESTGSVGFLDRYGRGFKLSPSETPANPSERKP</sequence>
<name>G2X365_VERDV</name>
<dbReference type="RefSeq" id="XP_009652749.1">
    <property type="nucleotide sequence ID" value="XM_009654454.1"/>
</dbReference>
<dbReference type="OMA" id="QCMNVVA"/>
<dbReference type="EMBL" id="DS572702">
    <property type="protein sequence ID" value="EGY23412.1"/>
    <property type="molecule type" value="Genomic_DNA"/>
</dbReference>
<dbReference type="Pfam" id="PF17111">
    <property type="entry name" value="PigL_N"/>
    <property type="match status" value="1"/>
</dbReference>
<dbReference type="InterPro" id="IPR031348">
    <property type="entry name" value="PigL_N"/>
</dbReference>
<dbReference type="GeneID" id="20706313"/>
<dbReference type="HOGENOM" id="CLU_032923_0_1_1"/>
<reference evidence="3 4" key="1">
    <citation type="submission" date="2008-03" db="EMBL/GenBank/DDBJ databases">
        <title>The Genome Sequence of Verticillium dahliae VdLs.17.</title>
        <authorList>
            <consortium name="The Broad Institute Genome Sequencing Platform"/>
            <person name="Ma L.-J.J."/>
            <person name="Klosterman S.J."/>
            <person name="Subbarao K."/>
            <person name="Dobinson K."/>
            <person name="Veronese P."/>
            <person name="Kang S."/>
            <person name="Gold S.E."/>
            <person name="Young S."/>
            <person name="Jaffe D."/>
            <person name="Gnerre S."/>
            <person name="Berlin A."/>
            <person name="Heiman D."/>
            <person name="Hepburn T."/>
            <person name="Sykes S."/>
            <person name="Alvarado L."/>
            <person name="Kodira C.D."/>
            <person name="Lander E."/>
            <person name="Galagan J."/>
            <person name="Nusbaum C."/>
            <person name="Birren B."/>
        </authorList>
    </citation>
    <scope>NUCLEOTIDE SEQUENCE [LARGE SCALE GENOMIC DNA]</scope>
    <source>
        <strain evidence="4">VdLs.17 / ATCC MYA-4575 / FGSC 10137</strain>
    </source>
</reference>
<gene>
    <name evidence="3" type="ORF">VDAG_04850</name>
</gene>
<keyword evidence="4" id="KW-1185">Reference proteome</keyword>
<evidence type="ECO:0000313" key="4">
    <source>
        <dbReference type="Proteomes" id="UP000001611"/>
    </source>
</evidence>
<dbReference type="STRING" id="498257.G2X365"/>
<feature type="region of interest" description="Disordered" evidence="1">
    <location>
        <begin position="404"/>
        <end position="427"/>
    </location>
</feature>
<protein>
    <recommendedName>
        <fullName evidence="2">Azaphilone pigments biosynthesis cluster protein L N-terminal domain-containing protein</fullName>
    </recommendedName>
</protein>
<dbReference type="InParanoid" id="G2X365"/>
<dbReference type="eggNOG" id="ENOG502SICT">
    <property type="taxonomic scope" value="Eukaryota"/>
</dbReference>
<feature type="domain" description="Azaphilone pigments biosynthesis cluster protein L N-terminal" evidence="2">
    <location>
        <begin position="2"/>
        <end position="210"/>
    </location>
</feature>
<organism evidence="3 4">
    <name type="scientific">Verticillium dahliae (strain VdLs.17 / ATCC MYA-4575 / FGSC 10137)</name>
    <name type="common">Verticillium wilt</name>
    <dbReference type="NCBI Taxonomy" id="498257"/>
    <lineage>
        <taxon>Eukaryota</taxon>
        <taxon>Fungi</taxon>
        <taxon>Dikarya</taxon>
        <taxon>Ascomycota</taxon>
        <taxon>Pezizomycotina</taxon>
        <taxon>Sordariomycetes</taxon>
        <taxon>Hypocreomycetidae</taxon>
        <taxon>Glomerellales</taxon>
        <taxon>Plectosphaerellaceae</taxon>
        <taxon>Verticillium</taxon>
    </lineage>
</organism>
<dbReference type="KEGG" id="vda:VDAG_04850"/>
<accession>G2X365</accession>